<sequence length="193" mass="19842">MYRLASAALLLSLGACAARTPPIEVTRFNLGTPIERGSVAVRANDGQDQQSLAFRLYAGAVSDELGRVGYVPGQEETSLYLATVDVATGTRAALATRSPVSIGIGGGTGGFRGGGVGLGASFGLGGRPRDTVVTELRVQMTRRSDGTTVWEGRAQGEAQVGTDAADPDVAARRLAAALFSDFPGNNGETVSVR</sequence>
<organism evidence="3 4">
    <name type="scientific">Sphingomonas jejuensis</name>
    <dbReference type="NCBI Taxonomy" id="904715"/>
    <lineage>
        <taxon>Bacteria</taxon>
        <taxon>Pseudomonadati</taxon>
        <taxon>Pseudomonadota</taxon>
        <taxon>Alphaproteobacteria</taxon>
        <taxon>Sphingomonadales</taxon>
        <taxon>Sphingomonadaceae</taxon>
        <taxon>Sphingomonas</taxon>
    </lineage>
</organism>
<evidence type="ECO:0000256" key="1">
    <source>
        <dbReference type="SAM" id="SignalP"/>
    </source>
</evidence>
<dbReference type="EMBL" id="JAATJE010000002">
    <property type="protein sequence ID" value="NJC34531.1"/>
    <property type="molecule type" value="Genomic_DNA"/>
</dbReference>
<dbReference type="RefSeq" id="WP_167954599.1">
    <property type="nucleotide sequence ID" value="NZ_JAATJE010000002.1"/>
</dbReference>
<protein>
    <recommendedName>
        <fullName evidence="2">DUF4136 domain-containing protein</fullName>
    </recommendedName>
</protein>
<evidence type="ECO:0000313" key="3">
    <source>
        <dbReference type="EMBL" id="NJC34531.1"/>
    </source>
</evidence>
<feature type="signal peptide" evidence="1">
    <location>
        <begin position="1"/>
        <end position="17"/>
    </location>
</feature>
<accession>A0ABX0XP98</accession>
<dbReference type="PROSITE" id="PS51257">
    <property type="entry name" value="PROKAR_LIPOPROTEIN"/>
    <property type="match status" value="1"/>
</dbReference>
<dbReference type="Proteomes" id="UP000734218">
    <property type="component" value="Unassembled WGS sequence"/>
</dbReference>
<gene>
    <name evidence="3" type="ORF">GGR88_002045</name>
</gene>
<evidence type="ECO:0000259" key="2">
    <source>
        <dbReference type="Pfam" id="PF13590"/>
    </source>
</evidence>
<dbReference type="InterPro" id="IPR025411">
    <property type="entry name" value="DUF4136"/>
</dbReference>
<keyword evidence="1" id="KW-0732">Signal</keyword>
<keyword evidence="4" id="KW-1185">Reference proteome</keyword>
<dbReference type="Pfam" id="PF13590">
    <property type="entry name" value="DUF4136"/>
    <property type="match status" value="1"/>
</dbReference>
<comment type="caution">
    <text evidence="3">The sequence shown here is derived from an EMBL/GenBank/DDBJ whole genome shotgun (WGS) entry which is preliminary data.</text>
</comment>
<proteinExistence type="predicted"/>
<evidence type="ECO:0000313" key="4">
    <source>
        <dbReference type="Proteomes" id="UP000734218"/>
    </source>
</evidence>
<reference evidence="3 4" key="1">
    <citation type="submission" date="2020-03" db="EMBL/GenBank/DDBJ databases">
        <title>Genomic Encyclopedia of Type Strains, Phase IV (KMG-IV): sequencing the most valuable type-strain genomes for metagenomic binning, comparative biology and taxonomic classification.</title>
        <authorList>
            <person name="Goeker M."/>
        </authorList>
    </citation>
    <scope>NUCLEOTIDE SEQUENCE [LARGE SCALE GENOMIC DNA]</scope>
    <source>
        <strain evidence="3 4">DSM 27651</strain>
    </source>
</reference>
<feature type="domain" description="DUF4136" evidence="2">
    <location>
        <begin position="44"/>
        <end position="184"/>
    </location>
</feature>
<feature type="chain" id="PRO_5047229509" description="DUF4136 domain-containing protein" evidence="1">
    <location>
        <begin position="18"/>
        <end position="193"/>
    </location>
</feature>
<name>A0ABX0XP98_9SPHN</name>